<protein>
    <submittedName>
        <fullName evidence="3">Uncharacterized protein</fullName>
    </submittedName>
</protein>
<name>A0AAV1NXF1_SCOSC</name>
<proteinExistence type="predicted"/>
<keyword evidence="2" id="KW-0472">Membrane</keyword>
<dbReference type="Proteomes" id="UP001314229">
    <property type="component" value="Unassembled WGS sequence"/>
</dbReference>
<keyword evidence="2" id="KW-0812">Transmembrane</keyword>
<evidence type="ECO:0000313" key="4">
    <source>
        <dbReference type="Proteomes" id="UP001314229"/>
    </source>
</evidence>
<dbReference type="AlphaFoldDB" id="A0AAV1NXF1"/>
<keyword evidence="2" id="KW-1133">Transmembrane helix</keyword>
<dbReference type="EMBL" id="CAWUFR010000070">
    <property type="protein sequence ID" value="CAK6964095.1"/>
    <property type="molecule type" value="Genomic_DNA"/>
</dbReference>
<comment type="caution">
    <text evidence="3">The sequence shown here is derived from an EMBL/GenBank/DDBJ whole genome shotgun (WGS) entry which is preliminary data.</text>
</comment>
<evidence type="ECO:0000256" key="2">
    <source>
        <dbReference type="SAM" id="Phobius"/>
    </source>
</evidence>
<feature type="region of interest" description="Disordered" evidence="1">
    <location>
        <begin position="117"/>
        <end position="148"/>
    </location>
</feature>
<feature type="transmembrane region" description="Helical" evidence="2">
    <location>
        <begin position="6"/>
        <end position="27"/>
    </location>
</feature>
<accession>A0AAV1NXF1</accession>
<reference evidence="3 4" key="1">
    <citation type="submission" date="2024-01" db="EMBL/GenBank/DDBJ databases">
        <authorList>
            <person name="Alioto T."/>
            <person name="Alioto T."/>
            <person name="Gomez Garrido J."/>
        </authorList>
    </citation>
    <scope>NUCLEOTIDE SEQUENCE [LARGE SCALE GENOMIC DNA]</scope>
</reference>
<evidence type="ECO:0000256" key="1">
    <source>
        <dbReference type="SAM" id="MobiDB-lite"/>
    </source>
</evidence>
<feature type="compositionally biased region" description="Low complexity" evidence="1">
    <location>
        <begin position="118"/>
        <end position="135"/>
    </location>
</feature>
<organism evidence="3 4">
    <name type="scientific">Scomber scombrus</name>
    <name type="common">Atlantic mackerel</name>
    <name type="synonym">Scomber vernalis</name>
    <dbReference type="NCBI Taxonomy" id="13677"/>
    <lineage>
        <taxon>Eukaryota</taxon>
        <taxon>Metazoa</taxon>
        <taxon>Chordata</taxon>
        <taxon>Craniata</taxon>
        <taxon>Vertebrata</taxon>
        <taxon>Euteleostomi</taxon>
        <taxon>Actinopterygii</taxon>
        <taxon>Neopterygii</taxon>
        <taxon>Teleostei</taxon>
        <taxon>Neoteleostei</taxon>
        <taxon>Acanthomorphata</taxon>
        <taxon>Pelagiaria</taxon>
        <taxon>Scombriformes</taxon>
        <taxon>Scombridae</taxon>
        <taxon>Scomber</taxon>
    </lineage>
</organism>
<gene>
    <name evidence="3" type="ORF">FSCOSCO3_A002294</name>
</gene>
<sequence>MSTVANIIRYISPALVVSICLVLLCFYMHAKKKRRAYEVSLPTPDDRAVSIHTISLSDDQEEVERRYDRFPPRYSTVDPPPPYSLFDPKLTSVWPGGAPPAYEMYPITLPLAPHHWVTSTEPQHPTPSTSTTTHNRPPPQTLHQTSTT</sequence>
<keyword evidence="4" id="KW-1185">Reference proteome</keyword>
<evidence type="ECO:0000313" key="3">
    <source>
        <dbReference type="EMBL" id="CAK6964095.1"/>
    </source>
</evidence>